<dbReference type="STRING" id="1817867.A3F83_09855"/>
<dbReference type="HAMAP" id="MF_01021">
    <property type="entry name" value="HisI"/>
    <property type="match status" value="1"/>
</dbReference>
<evidence type="ECO:0000256" key="10">
    <source>
        <dbReference type="ARBA" id="ARBA00023102"/>
    </source>
</evidence>
<dbReference type="InterPro" id="IPR026660">
    <property type="entry name" value="PRA-CH"/>
</dbReference>
<dbReference type="GO" id="GO:0000287">
    <property type="term" value="F:magnesium ion binding"/>
    <property type="evidence" value="ECO:0007669"/>
    <property type="project" value="UniProtKB-UniRule"/>
</dbReference>
<evidence type="ECO:0000256" key="11">
    <source>
        <dbReference type="HAMAP-Rule" id="MF_01021"/>
    </source>
</evidence>
<keyword evidence="11" id="KW-0460">Magnesium</keyword>
<keyword evidence="11" id="KW-0862">Zinc</keyword>
<evidence type="ECO:0000256" key="3">
    <source>
        <dbReference type="ARBA" id="ARBA00005169"/>
    </source>
</evidence>
<evidence type="ECO:0000256" key="6">
    <source>
        <dbReference type="ARBA" id="ARBA00008299"/>
    </source>
</evidence>
<organism evidence="13 14">
    <name type="scientific">Candidatus Glassbacteria bacterium RIFCSPLOWO2_12_FULL_58_11</name>
    <dbReference type="NCBI Taxonomy" id="1817867"/>
    <lineage>
        <taxon>Bacteria</taxon>
        <taxon>Candidatus Glassiibacteriota</taxon>
    </lineage>
</organism>
<feature type="binding site" evidence="11">
    <location>
        <position position="104"/>
    </location>
    <ligand>
        <name>Zn(2+)</name>
        <dbReference type="ChEBI" id="CHEBI:29105"/>
        <note>ligand shared between dimeric partners</note>
    </ligand>
</feature>
<evidence type="ECO:0000313" key="14">
    <source>
        <dbReference type="Proteomes" id="UP000179129"/>
    </source>
</evidence>
<comment type="pathway">
    <text evidence="3 11">Amino-acid biosynthesis; L-histidine biosynthesis; L-histidine from 5-phospho-alpha-D-ribose 1-diphosphate: step 3/9.</text>
</comment>
<dbReference type="FunFam" id="3.10.20.810:FF:000001">
    <property type="entry name" value="Histidine biosynthesis bifunctional protein HisIE"/>
    <property type="match status" value="1"/>
</dbReference>
<dbReference type="SUPFAM" id="SSF141734">
    <property type="entry name" value="HisI-like"/>
    <property type="match status" value="1"/>
</dbReference>
<name>A0A1F5YUV9_9BACT</name>
<keyword evidence="7 11" id="KW-0963">Cytoplasm</keyword>
<comment type="caution">
    <text evidence="13">The sequence shown here is derived from an EMBL/GenBank/DDBJ whole genome shotgun (WGS) entry which is preliminary data.</text>
</comment>
<feature type="binding site" evidence="11">
    <location>
        <position position="81"/>
    </location>
    <ligand>
        <name>Zn(2+)</name>
        <dbReference type="ChEBI" id="CHEBI:29105"/>
        <note>ligand shared between dimeric partners</note>
    </ligand>
</feature>
<dbReference type="Pfam" id="PF01502">
    <property type="entry name" value="PRA-CH"/>
    <property type="match status" value="1"/>
</dbReference>
<keyword evidence="8 11" id="KW-0028">Amino-acid biosynthesis</keyword>
<sequence length="132" mass="15006">MGKFDNLLNQCKFDDRGLISAVAQDHLTGEVLMLAWMNREALEQTLQRRVACYWSRSRGKLWVKGETSGHFQKVKEVLIDCDQDAVVLRIEQTGGACHTGYRSCFYRRVEEDGGLTVTGEKVFEEGEVYGKP</sequence>
<comment type="subcellular location">
    <subcellularLocation>
        <location evidence="11">Cytoplasm</location>
    </subcellularLocation>
</comment>
<evidence type="ECO:0000256" key="4">
    <source>
        <dbReference type="ARBA" id="ARBA00005204"/>
    </source>
</evidence>
<feature type="domain" description="Phosphoribosyl-AMP cyclohydrolase" evidence="12">
    <location>
        <begin position="33"/>
        <end position="106"/>
    </location>
</feature>
<dbReference type="Gene3D" id="4.10.80.70">
    <property type="match status" value="1"/>
</dbReference>
<dbReference type="GO" id="GO:0004636">
    <property type="term" value="F:phosphoribosyl-ATP diphosphatase activity"/>
    <property type="evidence" value="ECO:0007669"/>
    <property type="project" value="UniProtKB-EC"/>
</dbReference>
<dbReference type="GO" id="GO:0004635">
    <property type="term" value="F:phosphoribosyl-AMP cyclohydrolase activity"/>
    <property type="evidence" value="ECO:0007669"/>
    <property type="project" value="UniProtKB-UniRule"/>
</dbReference>
<feature type="binding site" evidence="11">
    <location>
        <position position="84"/>
    </location>
    <ligand>
        <name>Mg(2+)</name>
        <dbReference type="ChEBI" id="CHEBI:18420"/>
    </ligand>
</feature>
<evidence type="ECO:0000256" key="2">
    <source>
        <dbReference type="ARBA" id="ARBA00001460"/>
    </source>
</evidence>
<comment type="similarity">
    <text evidence="6">In the N-terminal section; belongs to the PRA-CH family.</text>
</comment>
<comment type="function">
    <text evidence="11">Catalyzes the hydrolysis of the adenine ring of phosphoribosyl-AMP.</text>
</comment>
<comment type="cofactor">
    <cofactor evidence="11">
        <name>Mg(2+)</name>
        <dbReference type="ChEBI" id="CHEBI:18420"/>
    </cofactor>
    <text evidence="11">Binds 1 Mg(2+) ion per subunit.</text>
</comment>
<comment type="cofactor">
    <cofactor evidence="11">
        <name>Zn(2+)</name>
        <dbReference type="ChEBI" id="CHEBI:29105"/>
    </cofactor>
    <text evidence="11">Binds 1 zinc ion per subunit.</text>
</comment>
<keyword evidence="9 11" id="KW-0378">Hydrolase</keyword>
<dbReference type="Gene3D" id="3.10.20.810">
    <property type="entry name" value="Phosphoribosyl-AMP cyclohydrolase"/>
    <property type="match status" value="1"/>
</dbReference>
<comment type="subunit">
    <text evidence="11">Homodimer.</text>
</comment>
<keyword evidence="10 11" id="KW-0368">Histidine biosynthesis</keyword>
<dbReference type="PANTHER" id="PTHR42945">
    <property type="entry name" value="HISTIDINE BIOSYNTHESIS BIFUNCTIONAL PROTEIN"/>
    <property type="match status" value="1"/>
</dbReference>
<evidence type="ECO:0000256" key="9">
    <source>
        <dbReference type="ARBA" id="ARBA00022801"/>
    </source>
</evidence>
<evidence type="ECO:0000256" key="1">
    <source>
        <dbReference type="ARBA" id="ARBA00000024"/>
    </source>
</evidence>
<feature type="binding site" evidence="11">
    <location>
        <position position="80"/>
    </location>
    <ligand>
        <name>Mg(2+)</name>
        <dbReference type="ChEBI" id="CHEBI:18420"/>
    </ligand>
</feature>
<dbReference type="PANTHER" id="PTHR42945:SF1">
    <property type="entry name" value="HISTIDINE BIOSYNTHESIS BIFUNCTIONAL PROTEIN HIS7"/>
    <property type="match status" value="1"/>
</dbReference>
<dbReference type="Proteomes" id="UP000179129">
    <property type="component" value="Unassembled WGS sequence"/>
</dbReference>
<reference evidence="13 14" key="1">
    <citation type="journal article" date="2016" name="Nat. Commun.">
        <title>Thousands of microbial genomes shed light on interconnected biogeochemical processes in an aquifer system.</title>
        <authorList>
            <person name="Anantharaman K."/>
            <person name="Brown C.T."/>
            <person name="Hug L.A."/>
            <person name="Sharon I."/>
            <person name="Castelle C.J."/>
            <person name="Probst A.J."/>
            <person name="Thomas B.C."/>
            <person name="Singh A."/>
            <person name="Wilkins M.J."/>
            <person name="Karaoz U."/>
            <person name="Brodie E.L."/>
            <person name="Williams K.H."/>
            <person name="Hubbard S.S."/>
            <person name="Banfield J.F."/>
        </authorList>
    </citation>
    <scope>NUCLEOTIDE SEQUENCE [LARGE SCALE GENOMIC DNA]</scope>
</reference>
<dbReference type="GO" id="GO:0008270">
    <property type="term" value="F:zinc ion binding"/>
    <property type="evidence" value="ECO:0007669"/>
    <property type="project" value="UniProtKB-UniRule"/>
</dbReference>
<dbReference type="AlphaFoldDB" id="A0A1F5YUV9"/>
<evidence type="ECO:0000256" key="7">
    <source>
        <dbReference type="ARBA" id="ARBA00022490"/>
    </source>
</evidence>
<dbReference type="GO" id="GO:0005737">
    <property type="term" value="C:cytoplasm"/>
    <property type="evidence" value="ECO:0007669"/>
    <property type="project" value="UniProtKB-SubCell"/>
</dbReference>
<dbReference type="InterPro" id="IPR038019">
    <property type="entry name" value="PRib_AMP_CycHydrolase_sf"/>
</dbReference>
<comment type="similarity">
    <text evidence="11">Belongs to the PRA-CH family.</text>
</comment>
<dbReference type="EMBL" id="MFIX01000126">
    <property type="protein sequence ID" value="OGG03998.1"/>
    <property type="molecule type" value="Genomic_DNA"/>
</dbReference>
<keyword evidence="11" id="KW-0479">Metal-binding</keyword>
<evidence type="ECO:0000256" key="5">
    <source>
        <dbReference type="ARBA" id="ARBA00007731"/>
    </source>
</evidence>
<comment type="catalytic activity">
    <reaction evidence="2">
        <text>1-(5-phospho-beta-D-ribosyl)-ATP + H2O = 1-(5-phospho-beta-D-ribosyl)-5'-AMP + diphosphate + H(+)</text>
        <dbReference type="Rhea" id="RHEA:22828"/>
        <dbReference type="ChEBI" id="CHEBI:15377"/>
        <dbReference type="ChEBI" id="CHEBI:15378"/>
        <dbReference type="ChEBI" id="CHEBI:33019"/>
        <dbReference type="ChEBI" id="CHEBI:59457"/>
        <dbReference type="ChEBI" id="CHEBI:73183"/>
        <dbReference type="EC" id="3.6.1.31"/>
    </reaction>
</comment>
<proteinExistence type="inferred from homology"/>
<dbReference type="GO" id="GO:0000105">
    <property type="term" value="P:L-histidine biosynthetic process"/>
    <property type="evidence" value="ECO:0007669"/>
    <property type="project" value="UniProtKB-UniRule"/>
</dbReference>
<comment type="catalytic activity">
    <reaction evidence="1 11">
        <text>1-(5-phospho-beta-D-ribosyl)-5'-AMP + H2O = 1-(5-phospho-beta-D-ribosyl)-5-[(5-phospho-beta-D-ribosylamino)methylideneamino]imidazole-4-carboxamide</text>
        <dbReference type="Rhea" id="RHEA:20049"/>
        <dbReference type="ChEBI" id="CHEBI:15377"/>
        <dbReference type="ChEBI" id="CHEBI:58435"/>
        <dbReference type="ChEBI" id="CHEBI:59457"/>
        <dbReference type="EC" id="3.5.4.19"/>
    </reaction>
</comment>
<dbReference type="InterPro" id="IPR002496">
    <property type="entry name" value="PRib_AMP_CycHydrolase_dom"/>
</dbReference>
<comment type="similarity">
    <text evidence="5">In the C-terminal section; belongs to the PRA-PH family.</text>
</comment>
<feature type="binding site" evidence="11">
    <location>
        <position position="82"/>
    </location>
    <ligand>
        <name>Mg(2+)</name>
        <dbReference type="ChEBI" id="CHEBI:18420"/>
    </ligand>
</feature>
<evidence type="ECO:0000259" key="12">
    <source>
        <dbReference type="Pfam" id="PF01502"/>
    </source>
</evidence>
<dbReference type="NCBIfam" id="NF000768">
    <property type="entry name" value="PRK00051.1"/>
    <property type="match status" value="1"/>
</dbReference>
<dbReference type="EC" id="3.5.4.19" evidence="11"/>
<evidence type="ECO:0000313" key="13">
    <source>
        <dbReference type="EMBL" id="OGG03998.1"/>
    </source>
</evidence>
<feature type="binding site" evidence="11">
    <location>
        <position position="97"/>
    </location>
    <ligand>
        <name>Zn(2+)</name>
        <dbReference type="ChEBI" id="CHEBI:29105"/>
        <note>ligand shared between dimeric partners</note>
    </ligand>
</feature>
<protein>
    <recommendedName>
        <fullName evidence="11">Phosphoribosyl-AMP cyclohydrolase</fullName>
        <shortName evidence="11">PRA-CH</shortName>
        <ecNumber evidence="11">3.5.4.19</ecNumber>
    </recommendedName>
</protein>
<accession>A0A1F5YUV9</accession>
<comment type="pathway">
    <text evidence="4">Amino-acid biosynthesis; L-histidine biosynthesis; L-histidine from 5-phospho-alpha-D-ribose 1-diphosphate: step 2/9.</text>
</comment>
<gene>
    <name evidence="11" type="primary">hisI</name>
    <name evidence="13" type="ORF">A3F83_09855</name>
</gene>
<evidence type="ECO:0000256" key="8">
    <source>
        <dbReference type="ARBA" id="ARBA00022605"/>
    </source>
</evidence>
<dbReference type="UniPathway" id="UPA00031">
    <property type="reaction ID" value="UER00008"/>
</dbReference>